<evidence type="ECO:0000313" key="5">
    <source>
        <dbReference type="EMBL" id="GCO16705.1"/>
    </source>
</evidence>
<dbReference type="Proteomes" id="UP000300926">
    <property type="component" value="Unassembled WGS sequence"/>
</dbReference>
<keyword evidence="2" id="KW-1133">Transmembrane helix</keyword>
<feature type="transmembrane region" description="Helical" evidence="2">
    <location>
        <begin position="64"/>
        <end position="88"/>
    </location>
</feature>
<dbReference type="AlphaFoldDB" id="A0A2B7M0F2"/>
<keyword evidence="2" id="KW-0472">Membrane</keyword>
<dbReference type="EMBL" id="AATJYL010000003">
    <property type="protein sequence ID" value="EFM1444276.1"/>
    <property type="molecule type" value="Genomic_DNA"/>
</dbReference>
<dbReference type="EMBL" id="BFIH01000025">
    <property type="protein sequence ID" value="GCO16705.1"/>
    <property type="molecule type" value="Genomic_DNA"/>
</dbReference>
<evidence type="ECO:0000256" key="1">
    <source>
        <dbReference type="SAM" id="MobiDB-lite"/>
    </source>
</evidence>
<evidence type="ECO:0000313" key="8">
    <source>
        <dbReference type="Proteomes" id="UP000519182"/>
    </source>
</evidence>
<reference evidence="4 8" key="3">
    <citation type="submission" date="2020-04" db="EMBL/GenBank/DDBJ databases">
        <authorList>
            <consortium name="GenomeTrakr network: Whole genome sequencing for foodborne pathogen traceback"/>
        </authorList>
    </citation>
    <scope>NUCLEOTIDE SEQUENCE [LARGE SCALE GENOMIC DNA]</scope>
    <source>
        <strain evidence="4 8">PSU-2464</strain>
    </source>
</reference>
<proteinExistence type="predicted"/>
<name>A0A2B7M0F2_ECOLX</name>
<accession>A0A2B7M0F2</accession>
<gene>
    <name evidence="3" type="ORF">DS732_26310</name>
    <name evidence="5" type="ORF">ExPECSC038_00855</name>
    <name evidence="4" type="ORF">HEP34_000552</name>
</gene>
<dbReference type="Proteomes" id="UP000256244">
    <property type="component" value="Chromosome"/>
</dbReference>
<reference evidence="3 6" key="2">
    <citation type="submission" date="2018-08" db="EMBL/GenBank/DDBJ databases">
        <title>Complete genome sequencing and genomic characterization of five Escherichia coli strains co-producing MCR-1 and ESBLs from different origins in China.</title>
        <authorList>
            <person name="Bai L."/>
        </authorList>
    </citation>
    <scope>NUCLEOTIDE SEQUENCE [LARGE SCALE GENOMIC DNA]</scope>
    <source>
        <strain evidence="3">Cq9</strain>
        <strain evidence="6">cq9</strain>
    </source>
</reference>
<dbReference type="EMBL" id="CP031546">
    <property type="protein sequence ID" value="AXO09577.1"/>
    <property type="molecule type" value="Genomic_DNA"/>
</dbReference>
<evidence type="ECO:0000313" key="3">
    <source>
        <dbReference type="EMBL" id="AXO09577.1"/>
    </source>
</evidence>
<sequence>MTSRSYAISEKLKQAARQARGEPASGSSPSAKTLTHLNDEDPAKAHQRAKTKDLKTDTKLKKMFARWFIGILIGQLLVMNGIFVLIGAKLLHFSDFVINLFMGGTLAEVFGIVLVMARYLFSKHV</sequence>
<feature type="region of interest" description="Disordered" evidence="1">
    <location>
        <begin position="1"/>
        <end position="54"/>
    </location>
</feature>
<feature type="compositionally biased region" description="Polar residues" evidence="1">
    <location>
        <begin position="25"/>
        <end position="36"/>
    </location>
</feature>
<protein>
    <submittedName>
        <fullName evidence="5">Uncharacterized protein</fullName>
    </submittedName>
</protein>
<evidence type="ECO:0000313" key="4">
    <source>
        <dbReference type="EMBL" id="EFM1444276.1"/>
    </source>
</evidence>
<keyword evidence="2" id="KW-0812">Transmembrane</keyword>
<evidence type="ECO:0000256" key="2">
    <source>
        <dbReference type="SAM" id="Phobius"/>
    </source>
</evidence>
<feature type="compositionally biased region" description="Basic and acidic residues" evidence="1">
    <location>
        <begin position="37"/>
        <end position="54"/>
    </location>
</feature>
<feature type="transmembrane region" description="Helical" evidence="2">
    <location>
        <begin position="100"/>
        <end position="121"/>
    </location>
</feature>
<dbReference type="Proteomes" id="UP000519182">
    <property type="component" value="Unassembled WGS sequence"/>
</dbReference>
<evidence type="ECO:0000313" key="6">
    <source>
        <dbReference type="Proteomes" id="UP000256244"/>
    </source>
</evidence>
<dbReference type="RefSeq" id="WP_000204054.1">
    <property type="nucleotide sequence ID" value="NZ_BFIH01000025.1"/>
</dbReference>
<evidence type="ECO:0000313" key="7">
    <source>
        <dbReference type="Proteomes" id="UP000300926"/>
    </source>
</evidence>
<organism evidence="5 7">
    <name type="scientific">Escherichia coli</name>
    <dbReference type="NCBI Taxonomy" id="562"/>
    <lineage>
        <taxon>Bacteria</taxon>
        <taxon>Pseudomonadati</taxon>
        <taxon>Pseudomonadota</taxon>
        <taxon>Gammaproteobacteria</taxon>
        <taxon>Enterobacterales</taxon>
        <taxon>Enterobacteriaceae</taxon>
        <taxon>Escherichia</taxon>
    </lineage>
</organism>
<reference evidence="5 7" key="1">
    <citation type="submission" date="2018-04" db="EMBL/GenBank/DDBJ databases">
        <title>Large scale genomics of bovine and human commensal E. coli to reveal the emerging process of EHEC.</title>
        <authorList>
            <person name="Arimizu Y."/>
            <person name="Ogura Y."/>
        </authorList>
    </citation>
    <scope>NUCLEOTIDE SEQUENCE [LARGE SCALE GENOMIC DNA]</scope>
    <source>
        <strain evidence="5 7">ECSC038</strain>
    </source>
</reference>